<dbReference type="InterPro" id="IPR028994">
    <property type="entry name" value="Integrin_alpha_N"/>
</dbReference>
<organism evidence="8 9">
    <name type="scientific">Owenia fusiformis</name>
    <name type="common">Polychaete worm</name>
    <dbReference type="NCBI Taxonomy" id="6347"/>
    <lineage>
        <taxon>Eukaryota</taxon>
        <taxon>Metazoa</taxon>
        <taxon>Spiralia</taxon>
        <taxon>Lophotrochozoa</taxon>
        <taxon>Annelida</taxon>
        <taxon>Polychaeta</taxon>
        <taxon>Sedentaria</taxon>
        <taxon>Canalipalpata</taxon>
        <taxon>Sabellida</taxon>
        <taxon>Oweniida</taxon>
        <taxon>Oweniidae</taxon>
        <taxon>Owenia</taxon>
    </lineage>
</organism>
<dbReference type="InterPro" id="IPR013517">
    <property type="entry name" value="FG-GAP"/>
</dbReference>
<dbReference type="NCBIfam" id="TIGR03696">
    <property type="entry name" value="Rhs_assc_core"/>
    <property type="match status" value="1"/>
</dbReference>
<keyword evidence="5" id="KW-0843">Virulence</keyword>
<evidence type="ECO:0000256" key="4">
    <source>
        <dbReference type="ARBA" id="ARBA00022737"/>
    </source>
</evidence>
<evidence type="ECO:0000256" key="2">
    <source>
        <dbReference type="ARBA" id="ARBA00022525"/>
    </source>
</evidence>
<keyword evidence="9" id="KW-1185">Reference proteome</keyword>
<dbReference type="GO" id="GO:0005737">
    <property type="term" value="C:cytoplasm"/>
    <property type="evidence" value="ECO:0007669"/>
    <property type="project" value="InterPro"/>
</dbReference>
<comment type="caution">
    <text evidence="8">The sequence shown here is derived from an EMBL/GenBank/DDBJ whole genome shotgun (WGS) entry which is preliminary data.</text>
</comment>
<dbReference type="Pfam" id="PF03534">
    <property type="entry name" value="SpvB"/>
    <property type="match status" value="1"/>
</dbReference>
<dbReference type="Pfam" id="PF12256">
    <property type="entry name" value="TcdB_toxin_midN"/>
    <property type="match status" value="1"/>
</dbReference>
<proteinExistence type="predicted"/>
<dbReference type="OrthoDB" id="6151499at2759"/>
<dbReference type="Pfam" id="PF13517">
    <property type="entry name" value="FG-GAP_3"/>
    <property type="match status" value="1"/>
</dbReference>
<dbReference type="Gene3D" id="2.130.10.130">
    <property type="entry name" value="Integrin alpha, N-terminal"/>
    <property type="match status" value="1"/>
</dbReference>
<dbReference type="InterPro" id="IPR003284">
    <property type="entry name" value="Sal_SpvB"/>
</dbReference>
<evidence type="ECO:0000259" key="7">
    <source>
        <dbReference type="Pfam" id="PF25023"/>
    </source>
</evidence>
<dbReference type="InterPro" id="IPR022385">
    <property type="entry name" value="Rhs_assc_core"/>
</dbReference>
<dbReference type="InterPro" id="IPR022045">
    <property type="entry name" value="TcdB_toxin_mid/N"/>
</dbReference>
<dbReference type="Pfam" id="PF05593">
    <property type="entry name" value="RHS_repeat"/>
    <property type="match status" value="2"/>
</dbReference>
<evidence type="ECO:0000256" key="3">
    <source>
        <dbReference type="ARBA" id="ARBA00022729"/>
    </source>
</evidence>
<evidence type="ECO:0000256" key="5">
    <source>
        <dbReference type="ARBA" id="ARBA00023026"/>
    </source>
</evidence>
<dbReference type="InterPro" id="IPR031325">
    <property type="entry name" value="RHS_repeat"/>
</dbReference>
<dbReference type="InterPro" id="IPR006530">
    <property type="entry name" value="YD"/>
</dbReference>
<dbReference type="NCBIfam" id="TIGR01643">
    <property type="entry name" value="YD_repeat_2x"/>
    <property type="match status" value="2"/>
</dbReference>
<feature type="domain" description="Teneurin-like YD-shell" evidence="7">
    <location>
        <begin position="1460"/>
        <end position="1717"/>
    </location>
</feature>
<dbReference type="Proteomes" id="UP000749559">
    <property type="component" value="Unassembled WGS sequence"/>
</dbReference>
<evidence type="ECO:0000313" key="9">
    <source>
        <dbReference type="Proteomes" id="UP000749559"/>
    </source>
</evidence>
<evidence type="ECO:0000313" key="8">
    <source>
        <dbReference type="EMBL" id="CAH1797012.1"/>
    </source>
</evidence>
<dbReference type="InterPro" id="IPR056823">
    <property type="entry name" value="TEN-like_YD-shell"/>
</dbReference>
<name>A0A8J1TZQ6_OWEFU</name>
<dbReference type="GO" id="GO:0005576">
    <property type="term" value="C:extracellular region"/>
    <property type="evidence" value="ECO:0007669"/>
    <property type="project" value="UniProtKB-SubCell"/>
</dbReference>
<keyword evidence="3" id="KW-0732">Signal</keyword>
<reference evidence="8" key="1">
    <citation type="submission" date="2022-03" db="EMBL/GenBank/DDBJ databases">
        <authorList>
            <person name="Martin C."/>
        </authorList>
    </citation>
    <scope>NUCLEOTIDE SEQUENCE</scope>
</reference>
<gene>
    <name evidence="8" type="ORF">OFUS_LOCUS21356</name>
</gene>
<sequence>MAIGSTAQLLTVVMIRLYLASSYEVGNMPSEFNVEQGQAKYKVPIEPPKGFPRHLLDLDLEYDSGSSNGPMGLGWTINGLSQISRCAITWAQDGRKGRVKYDNGDKYCLDGSRLELTTGIYGTDGSTYSTEIDSFSRIYNRGSQGFEVRTKNNRKLTYGRIQTSLVMAPGQNNVHAWKLDSVSDYTNNVVNIAYVDSTNGYLLANVTYKDILIVLDYEARGDVSISYFNGGVFQTQNKRLKTIRTLVAGHLQREMKITYNEAKESKQSIVSSIQLCGRNGKCQKPVQFAFQGVSDIESTNTPGYWINQFGTGTGGWQVTNHPRWMVDMNDDGLVDVVGIANAGVMVALNQNGSFQAAKYWVNSFGIGSGGWNGNHPRHIVDVNGDQLPDIVGFASGGVYVSINTGSESFTAPRLWLAQFGYSAGGWRVESHPRFVKDVNGDGLPDIVGFASGGVHVSLGTGSTFQPSRQWIAAYGTSSGGWSVANHPRYLEDVNGDGLPDIVGMASGGVYVSLNTGSSFAEATVWGSGIFGHSQGWRTNQHPRFVIDVNGDGLADIVGYSCCGVEVSLSTGSGFLPSKTWISGFGQSNTWRVASNPRYIHDMNGDGLPDVVGIASSGVMVALNTGSKFAPPKTWVAQYGSGTGGWSVSNHPRYLVDVTGDGISDIVGFASGGVYISTNNNKATLMTSITDSFGNTKRITYSSLADKAIYTRGETTQYPDPKVNSGQTVVKQFEQSNGIGGLNTTQFTYKGMRMNIQGRGSLGFEERSETLVESEESSTTMYHQTFPLTTLIKSIKKEHGGLRILQSDKSYTSTGGRIKKIHMTNDVVKHYDTNGGVIKSETLSVDQFDKYGNIIHMKKETFGNGQTFMQMTVNNYSNNINSWYIGELDAIVVTYGSGSNSKTRRSTYYYNRSTRKLMYELREPEHHLGLNTSYIYDNYGIVVAKHKTPIFPRSASSSSSTVLPSSRSVFLTYDSNGNRLLSSRNNLNHAEVYTYDINGNLATLTGANGLITRYSYDEFDRKIYESRPDGTETRWYVSTVRESTTHGASYMENITRTGAQDTIKMYDSFERPIRIISTGFGQRDIYEDIEYSQFGHVKQQSLPYFNKDAQPSWVKFQYDKFGRETIEERPMEGVQNAIKKTVYKGLVMEIIDANGHSKTTERDAIGRVIRVTDALNGSVKYDYDAVGNLLKTTDPAGHITEMTYDQFGNKLSIIDPDMGHWQYTYNAYSEKLWQKDAVGNEIFYSYDQLGRLIETNEPEGKTEWIYDQGPKSKGKLSKTQSPNGHIMEYMYDTKGREAVVKQTIDGEMFEIKSEYNALGKLYKQTMPEDKEVHYCYDDNGFLTEVRSTSCDLTPSTASFYWRGLDYDSFGHISKEQYGNSLLTGYEFDDSNYLRSIKTWDVSKRLKRDWEYTYDSTGNMISRKDLSDGMNTMETFSYDALDRITRATIKHLDPTKDITLTEDWEYDSIGNLRRYSGFGGLHYQYSAAQPHAVTKAGPNTYKYDLNGNMIQKNNQHVSWTSFNKPKTMDTKSSNHVEFEYDAHHSRFKKVTSAETVVYIGKLYERSTSHRNVVPETQTDQITHKYYIYALGRLVAIESKKRNDPSATVKYLHGDHLDSVDTVTNANGDIIESLRYNAYGQRRSDSWADFRDCGVSAQSGSTHTNRGFTGHEHIEELDLIHMNGRIYDPVVGRFLSPDPHVQDPYNTQSYNRYSYTLNNPLKHKDPSGYFFKKIGRLFKKYWRPIVAVAATVVTFGAAAPLAAGLVATTGLTGVAATVASGALAGAASGFVGGTIGSGSVKGGLQGALGGAVSGGLGGYFGSAWNLERVATQAIGGGVATELSGGEFKDGFLMAGITASAHYLYNTVVEYDSTWKPGGPAQVKTDNQMPIPGANNIGTQGHKTIDPTGWFNEGGIVSRVLNKVPGVNSVAGMHDVFQVKLDGVLFPGARDVFNVPGMIPAAAISYAALLDGPASQALLVDEKKR</sequence>
<dbReference type="SUPFAM" id="SSF69318">
    <property type="entry name" value="Integrin alpha N-terminal domain"/>
    <property type="match status" value="1"/>
</dbReference>
<comment type="subcellular location">
    <subcellularLocation>
        <location evidence="1">Secreted</location>
    </subcellularLocation>
</comment>
<keyword evidence="4" id="KW-0677">Repeat</keyword>
<dbReference type="PANTHER" id="PTHR32305:SF17">
    <property type="entry name" value="TRNA NUCLEASE WAPA"/>
    <property type="match status" value="1"/>
</dbReference>
<evidence type="ECO:0000259" key="6">
    <source>
        <dbReference type="Pfam" id="PF12256"/>
    </source>
</evidence>
<dbReference type="InterPro" id="IPR050708">
    <property type="entry name" value="T6SS_VgrG/RHS"/>
</dbReference>
<dbReference type="EMBL" id="CAIIXF020000010">
    <property type="protein sequence ID" value="CAH1797012.1"/>
    <property type="molecule type" value="Genomic_DNA"/>
</dbReference>
<protein>
    <recommendedName>
        <fullName evidence="10">Insecticide toxin TcdB middle/N-terminal domain-containing protein</fullName>
    </recommendedName>
</protein>
<dbReference type="PANTHER" id="PTHR32305">
    <property type="match status" value="1"/>
</dbReference>
<dbReference type="Pfam" id="PF25023">
    <property type="entry name" value="TEN_YD-shell"/>
    <property type="match status" value="1"/>
</dbReference>
<keyword evidence="2" id="KW-0964">Secreted</keyword>
<evidence type="ECO:0000256" key="1">
    <source>
        <dbReference type="ARBA" id="ARBA00004613"/>
    </source>
</evidence>
<dbReference type="Gene3D" id="2.180.10.10">
    <property type="entry name" value="RHS repeat-associated core"/>
    <property type="match status" value="2"/>
</dbReference>
<feature type="domain" description="Insecticide toxin TcdB middle/N-terminal" evidence="6">
    <location>
        <begin position="651"/>
        <end position="788"/>
    </location>
</feature>
<accession>A0A8J1TZQ6</accession>
<evidence type="ECO:0008006" key="10">
    <source>
        <dbReference type="Google" id="ProtNLM"/>
    </source>
</evidence>